<feature type="domain" description="Core" evidence="1">
    <location>
        <begin position="5"/>
        <end position="93"/>
    </location>
</feature>
<dbReference type="InterPro" id="IPR035903">
    <property type="entry name" value="HesB-like_dom_sf"/>
</dbReference>
<sequence>MLTKFSVTAAAEKFMRRVVRFSGLPSSAGFRLLVRTGGCSGYDAEFSAEVEARTGDETIEVHGLRIFLPAESRVLLDGLKIDFIETPDRSGFAFIKDDQRSVVAVSADVARIDVSAIGRG</sequence>
<dbReference type="Gene3D" id="2.60.300.12">
    <property type="entry name" value="HesB-like domain"/>
    <property type="match status" value="1"/>
</dbReference>
<keyword evidence="3" id="KW-1185">Reference proteome</keyword>
<dbReference type="EMBL" id="JACHDD010000016">
    <property type="protein sequence ID" value="MBB5428892.1"/>
    <property type="molecule type" value="Genomic_DNA"/>
</dbReference>
<accession>A0A6I1PXZ7</accession>
<proteinExistence type="predicted"/>
<protein>
    <submittedName>
        <fullName evidence="2">Iron-sulfur cluster assembly accessory protein</fullName>
    </submittedName>
</protein>
<dbReference type="SUPFAM" id="SSF89360">
    <property type="entry name" value="HesB-like domain"/>
    <property type="match status" value="1"/>
</dbReference>
<organism evidence="2 3">
    <name type="scientific">Paraburkholderia atlantica</name>
    <dbReference type="NCBI Taxonomy" id="2654982"/>
    <lineage>
        <taxon>Bacteria</taxon>
        <taxon>Pseudomonadati</taxon>
        <taxon>Pseudomonadota</taxon>
        <taxon>Betaproteobacteria</taxon>
        <taxon>Burkholderiales</taxon>
        <taxon>Burkholderiaceae</taxon>
        <taxon>Paraburkholderia</taxon>
    </lineage>
</organism>
<dbReference type="Proteomes" id="UP000592780">
    <property type="component" value="Unassembled WGS sequence"/>
</dbReference>
<dbReference type="OrthoDB" id="9810116at2"/>
<dbReference type="AlphaFoldDB" id="A0A6I1PXZ7"/>
<dbReference type="Pfam" id="PF01521">
    <property type="entry name" value="Fe-S_biosyn"/>
    <property type="match status" value="1"/>
</dbReference>
<dbReference type="InterPro" id="IPR000361">
    <property type="entry name" value="ATAP_core_dom"/>
</dbReference>
<dbReference type="RefSeq" id="WP_018435022.1">
    <property type="nucleotide sequence ID" value="NZ_JACHDD010000016.1"/>
</dbReference>
<evidence type="ECO:0000313" key="2">
    <source>
        <dbReference type="EMBL" id="MBB5428892.1"/>
    </source>
</evidence>
<gene>
    <name evidence="2" type="ORF">HDG40_007087</name>
</gene>
<evidence type="ECO:0000259" key="1">
    <source>
        <dbReference type="Pfam" id="PF01521"/>
    </source>
</evidence>
<evidence type="ECO:0000313" key="3">
    <source>
        <dbReference type="Proteomes" id="UP000592780"/>
    </source>
</evidence>
<reference evidence="2 3" key="1">
    <citation type="submission" date="2020-08" db="EMBL/GenBank/DDBJ databases">
        <title>Genomic Encyclopedia of Type Strains, Phase IV (KMG-V): Genome sequencing to study the core and pangenomes of soil and plant-associated prokaryotes.</title>
        <authorList>
            <person name="Whitman W."/>
        </authorList>
    </citation>
    <scope>NUCLEOTIDE SEQUENCE [LARGE SCALE GENOMIC DNA]</scope>
    <source>
        <strain evidence="2 3">JPY158</strain>
    </source>
</reference>
<name>A0A6I1PXZ7_PARAM</name>
<comment type="caution">
    <text evidence="2">The sequence shown here is derived from an EMBL/GenBank/DDBJ whole genome shotgun (WGS) entry which is preliminary data.</text>
</comment>